<accession>A0A6M4GS42</accession>
<dbReference type="KEGG" id="uru:DSM104443_00935"/>
<dbReference type="AlphaFoldDB" id="A0A6M4GS42"/>
<dbReference type="RefSeq" id="WP_171089961.1">
    <property type="nucleotide sequence ID" value="NZ_CP053069.1"/>
</dbReference>
<gene>
    <name evidence="1" type="ORF">DSM104443_00935</name>
</gene>
<name>A0A6M4GS42_9PROT</name>
<dbReference type="Proteomes" id="UP000501534">
    <property type="component" value="Chromosome"/>
</dbReference>
<keyword evidence="2" id="KW-1185">Reference proteome</keyword>
<reference evidence="1 2" key="1">
    <citation type="submission" date="2020-04" db="EMBL/GenBank/DDBJ databases">
        <title>Usitatibacter rugosus gen. nov., sp. nov. and Usitatibacter palustris sp. nov., novel members of Usitatibacteraceae fam. nov. within the order Nitrosomonadales isolated from soil.</title>
        <authorList>
            <person name="Huber K.J."/>
            <person name="Neumann-Schaal M."/>
            <person name="Geppert A."/>
            <person name="Luckner M."/>
            <person name="Wanner G."/>
            <person name="Overmann J."/>
        </authorList>
    </citation>
    <scope>NUCLEOTIDE SEQUENCE [LARGE SCALE GENOMIC DNA]</scope>
    <source>
        <strain evidence="1 2">0125_3</strain>
    </source>
</reference>
<dbReference type="InterPro" id="IPR024524">
    <property type="entry name" value="DUF3800"/>
</dbReference>
<dbReference type="Pfam" id="PF12686">
    <property type="entry name" value="DUF3800"/>
    <property type="match status" value="1"/>
</dbReference>
<evidence type="ECO:0000313" key="2">
    <source>
        <dbReference type="Proteomes" id="UP000501534"/>
    </source>
</evidence>
<organism evidence="1 2">
    <name type="scientific">Usitatibacter rugosus</name>
    <dbReference type="NCBI Taxonomy" id="2732067"/>
    <lineage>
        <taxon>Bacteria</taxon>
        <taxon>Pseudomonadati</taxon>
        <taxon>Pseudomonadota</taxon>
        <taxon>Betaproteobacteria</taxon>
        <taxon>Nitrosomonadales</taxon>
        <taxon>Usitatibacteraceae</taxon>
        <taxon>Usitatibacter</taxon>
    </lineage>
</organism>
<evidence type="ECO:0008006" key="3">
    <source>
        <dbReference type="Google" id="ProtNLM"/>
    </source>
</evidence>
<evidence type="ECO:0000313" key="1">
    <source>
        <dbReference type="EMBL" id="QJR09885.1"/>
    </source>
</evidence>
<proteinExistence type="predicted"/>
<protein>
    <recommendedName>
        <fullName evidence="3">DUF3800 domain-containing protein</fullName>
    </recommendedName>
</protein>
<sequence>MPSSIIYLDESGDLGWTFSAPYRNGGSSRFLTISALCTPVEHKHRPKRVVKKVYEHAKRPASKELKWVDLAPNDRRYFVEQTRAMCDAYPEIGLHAIVVNKQNVLEHIRKDSNKLYNYMIKLALLDRMATNDVVTLVPDPRSIKVESGNSLHDYLQTELWFTKKANTKLNTQPCDSQNSKGVQFADFLAGVVQSRFEDNDASLVQLLGTRLHLNRLFW</sequence>
<dbReference type="EMBL" id="CP053069">
    <property type="protein sequence ID" value="QJR09885.1"/>
    <property type="molecule type" value="Genomic_DNA"/>
</dbReference>